<dbReference type="InterPro" id="IPR045659">
    <property type="entry name" value="LptD_2"/>
</dbReference>
<dbReference type="GO" id="GO:0009279">
    <property type="term" value="C:cell outer membrane"/>
    <property type="evidence" value="ECO:0007669"/>
    <property type="project" value="TreeGrafter"/>
</dbReference>
<comment type="caution">
    <text evidence="3">The sequence shown here is derived from an EMBL/GenBank/DDBJ whole genome shotgun (WGS) entry which is preliminary data.</text>
</comment>
<dbReference type="Proteomes" id="UP000076715">
    <property type="component" value="Unassembled WGS sequence"/>
</dbReference>
<dbReference type="PANTHER" id="PTHR30189">
    <property type="entry name" value="LPS-ASSEMBLY PROTEIN"/>
    <property type="match status" value="1"/>
</dbReference>
<protein>
    <submittedName>
        <fullName evidence="3">Organic solvent tolerance protein OstA</fullName>
    </submittedName>
</protein>
<proteinExistence type="predicted"/>
<evidence type="ECO:0000313" key="3">
    <source>
        <dbReference type="EMBL" id="KZS41960.1"/>
    </source>
</evidence>
<dbReference type="AlphaFoldDB" id="A0A163C0X3"/>
<reference evidence="3 4" key="1">
    <citation type="submission" date="2016-01" db="EMBL/GenBank/DDBJ databases">
        <title>The draft genome sequence of Aquimarina sp. RZW4-3-2.</title>
        <authorList>
            <person name="Wang Y."/>
        </authorList>
    </citation>
    <scope>NUCLEOTIDE SEQUENCE [LARGE SCALE GENOMIC DNA]</scope>
    <source>
        <strain evidence="3 4">RZW4-3-2</strain>
    </source>
</reference>
<dbReference type="RefSeq" id="WP_066308857.1">
    <property type="nucleotide sequence ID" value="NZ_LQRT01000002.1"/>
</dbReference>
<dbReference type="PANTHER" id="PTHR30189:SF1">
    <property type="entry name" value="LPS-ASSEMBLY PROTEIN LPTD"/>
    <property type="match status" value="1"/>
</dbReference>
<dbReference type="EMBL" id="LQRT01000002">
    <property type="protein sequence ID" value="KZS41960.1"/>
    <property type="molecule type" value="Genomic_DNA"/>
</dbReference>
<dbReference type="Pfam" id="PF19838">
    <property type="entry name" value="LptD_2"/>
    <property type="match status" value="1"/>
</dbReference>
<dbReference type="InterPro" id="IPR050218">
    <property type="entry name" value="LptD"/>
</dbReference>
<evidence type="ECO:0000259" key="2">
    <source>
        <dbReference type="Pfam" id="PF19838"/>
    </source>
</evidence>
<feature type="domain" description="LPS-assembly protein LptD central" evidence="2">
    <location>
        <begin position="255"/>
        <end position="738"/>
    </location>
</feature>
<keyword evidence="4" id="KW-1185">Reference proteome</keyword>
<gene>
    <name evidence="3" type="ORF">AWE51_00525</name>
</gene>
<name>A0A163C0X3_9FLAO</name>
<evidence type="ECO:0000313" key="4">
    <source>
        <dbReference type="Proteomes" id="UP000076715"/>
    </source>
</evidence>
<dbReference type="STRING" id="1642818.AWE51_00525"/>
<dbReference type="GO" id="GO:1990351">
    <property type="term" value="C:transporter complex"/>
    <property type="evidence" value="ECO:0007669"/>
    <property type="project" value="TreeGrafter"/>
</dbReference>
<feature type="region of interest" description="Disordered" evidence="1">
    <location>
        <begin position="776"/>
        <end position="804"/>
    </location>
</feature>
<evidence type="ECO:0000256" key="1">
    <source>
        <dbReference type="SAM" id="MobiDB-lite"/>
    </source>
</evidence>
<sequence length="941" mass="107266">MALQKLSHSFTKIGFKPLQTKVRQIVYSLSFSLFCFCQVTAQETNETTEVPIPAVKDSISGITPINKKDSIITQQNGIKINPEKLLSEKAQDTTKKDSLAAESQLLTDKVDYKSTDYMRLSRRENKMYLYNEAEIIYGDMQINAGFIVVDNEKNEVYAYGIKDSLGNYTQTPIFKQSQNIVEPDSIRFNFDTEKALIYNSRTEQNGFKIKNEVSKRENDSVVYMKNVKFTTSENIEDPEYYFYARRIKFVPKKKIVTGLVNMFIADVPTILGLPFGYFPLTEDRTSGFIIPNPGEERNRGYFLQNGGYYFALSDYADLTLLGDYYTNGSYTLAVESAYAKRYKFRGNLRFRYENNLTSERGFPDFAQRTTYNIQWTHSQDAKANPNSRFSASVNFGSSDFFQQSTNQLNTGNFLNNQISSSISYSKTFPGDPQVNFNAAATHNSNTNTGTVNMTLPNINASVSRVFPFAPKVGVKKGIIQNINTQYNVRAENRITTTDDDLFSARMFDEARAGIQHSIPISTNFKIFRYISASAGTNYQENWVFETIDQEFDPELNNGQGGVQRDTIKGFDSYRTYNFSTSLGTTIYGTFNFKKGKKIEAIRHTMRPSISYSINPDFGQFYTSYERPIEDNPTTPEIETGVEDVVYSRFEGGFFGAPSNVFSSSIGFSLSNNLEMKVRSKDSTALEAKKVTILNNLNISTSYNIAADTLNLSPIAISGNIPIVQNKLDINFNAQLDPYALDNNNRRIDVWNIDNGGSLFRLTRASANFGYSFSSKDFEKGKSNEDPLENQNFRNEGRPDNLFGGVTDFGENRSYDKDKSKDTNQDVQNYNYKIPWTLRISYNVNYSNNARQNEISSNSVMFSGDVELAPRWSVGVSSGYDFRNPGFTFTNFRFQRDLESWVMNFNWIPFSERTSWNFFIGIKSNVLSDIKWDKRREPDRQL</sequence>
<accession>A0A163C0X3</accession>
<organism evidence="3 4">
    <name type="scientific">Aquimarina aggregata</name>
    <dbReference type="NCBI Taxonomy" id="1642818"/>
    <lineage>
        <taxon>Bacteria</taxon>
        <taxon>Pseudomonadati</taxon>
        <taxon>Bacteroidota</taxon>
        <taxon>Flavobacteriia</taxon>
        <taxon>Flavobacteriales</taxon>
        <taxon>Flavobacteriaceae</taxon>
        <taxon>Aquimarina</taxon>
    </lineage>
</organism>
<dbReference type="OrthoDB" id="9802320at2"/>